<keyword evidence="1" id="KW-0732">Signal</keyword>
<dbReference type="Pfam" id="PF10342">
    <property type="entry name" value="Kre9_KNH"/>
    <property type="match status" value="1"/>
</dbReference>
<organism evidence="3 4">
    <name type="scientific">Dentipellis fragilis</name>
    <dbReference type="NCBI Taxonomy" id="205917"/>
    <lineage>
        <taxon>Eukaryota</taxon>
        <taxon>Fungi</taxon>
        <taxon>Dikarya</taxon>
        <taxon>Basidiomycota</taxon>
        <taxon>Agaricomycotina</taxon>
        <taxon>Agaricomycetes</taxon>
        <taxon>Russulales</taxon>
        <taxon>Hericiaceae</taxon>
        <taxon>Dentipellis</taxon>
    </lineage>
</organism>
<protein>
    <recommendedName>
        <fullName evidence="2">Yeast cell wall synthesis Kre9/Knh1-like N-terminal domain-containing protein</fullName>
    </recommendedName>
</protein>
<evidence type="ECO:0000313" key="4">
    <source>
        <dbReference type="Proteomes" id="UP000298327"/>
    </source>
</evidence>
<feature type="non-terminal residue" evidence="3">
    <location>
        <position position="1"/>
    </location>
</feature>
<accession>A0A4Y9XRA8</accession>
<evidence type="ECO:0000259" key="2">
    <source>
        <dbReference type="Pfam" id="PF10342"/>
    </source>
</evidence>
<gene>
    <name evidence="3" type="ORF">EVG20_g10782</name>
</gene>
<comment type="caution">
    <text evidence="3">The sequence shown here is derived from an EMBL/GenBank/DDBJ whole genome shotgun (WGS) entry which is preliminary data.</text>
</comment>
<dbReference type="OrthoDB" id="3199367at2759"/>
<dbReference type="EMBL" id="SEOQ01001409">
    <property type="protein sequence ID" value="TFY51917.1"/>
    <property type="molecule type" value="Genomic_DNA"/>
</dbReference>
<feature type="domain" description="Yeast cell wall synthesis Kre9/Knh1-like N-terminal" evidence="2">
    <location>
        <begin position="18"/>
        <end position="111"/>
    </location>
</feature>
<evidence type="ECO:0000313" key="3">
    <source>
        <dbReference type="EMBL" id="TFY51917.1"/>
    </source>
</evidence>
<dbReference type="Proteomes" id="UP000298327">
    <property type="component" value="Unassembled WGS sequence"/>
</dbReference>
<proteinExistence type="predicted"/>
<dbReference type="InterPro" id="IPR018466">
    <property type="entry name" value="Kre9/Knh1-like_N"/>
</dbReference>
<dbReference type="AlphaFoldDB" id="A0A4Y9XRA8"/>
<name>A0A4Y9XRA8_9AGAM</name>
<keyword evidence="4" id="KW-1185">Reference proteome</keyword>
<reference evidence="3 4" key="1">
    <citation type="submission" date="2019-02" db="EMBL/GenBank/DDBJ databases">
        <title>Genome sequencing of the rare red list fungi Dentipellis fragilis.</title>
        <authorList>
            <person name="Buettner E."/>
            <person name="Kellner H."/>
        </authorList>
    </citation>
    <scope>NUCLEOTIDE SEQUENCE [LARGE SCALE GENOMIC DNA]</scope>
    <source>
        <strain evidence="3 4">DSM 105465</strain>
    </source>
</reference>
<dbReference type="STRING" id="205917.A0A4Y9XRA8"/>
<sequence length="114" mass="11785">TSPGTPVSLVVVAPHITSPTAGQVWKVGSSQNVTWDTSAIPATRQNSTGTLLLGYQDGLEGGEHLDIAHPLANYFPLSAGSVQVTVPNVTARTDYIVVLIGDSGNASPEFSIQA</sequence>
<evidence type="ECO:0000256" key="1">
    <source>
        <dbReference type="ARBA" id="ARBA00022729"/>
    </source>
</evidence>